<name>A0A9D1WT44_9FIRM</name>
<gene>
    <name evidence="4" type="ORF">H9735_00910</name>
</gene>
<feature type="transmembrane region" description="Helical" evidence="2">
    <location>
        <begin position="273"/>
        <end position="291"/>
    </location>
</feature>
<dbReference type="EMBL" id="DXEM01000004">
    <property type="protein sequence ID" value="HIX66664.1"/>
    <property type="molecule type" value="Genomic_DNA"/>
</dbReference>
<feature type="chain" id="PRO_5038593034" evidence="3">
    <location>
        <begin position="32"/>
        <end position="571"/>
    </location>
</feature>
<keyword evidence="2" id="KW-0812">Transmembrane</keyword>
<feature type="coiled-coil region" evidence="1">
    <location>
        <begin position="417"/>
        <end position="444"/>
    </location>
</feature>
<reference evidence="4" key="2">
    <citation type="submission" date="2021-04" db="EMBL/GenBank/DDBJ databases">
        <authorList>
            <person name="Gilroy R."/>
        </authorList>
    </citation>
    <scope>NUCLEOTIDE SEQUENCE</scope>
    <source>
        <strain evidence="4">CHK191-13928</strain>
    </source>
</reference>
<evidence type="ECO:0000313" key="4">
    <source>
        <dbReference type="EMBL" id="HIX66664.1"/>
    </source>
</evidence>
<feature type="signal peptide" evidence="3">
    <location>
        <begin position="1"/>
        <end position="31"/>
    </location>
</feature>
<dbReference type="Proteomes" id="UP000886721">
    <property type="component" value="Unassembled WGS sequence"/>
</dbReference>
<organism evidence="4 5">
    <name type="scientific">Candidatus Anaerostipes excrementavium</name>
    <dbReference type="NCBI Taxonomy" id="2838463"/>
    <lineage>
        <taxon>Bacteria</taxon>
        <taxon>Bacillati</taxon>
        <taxon>Bacillota</taxon>
        <taxon>Clostridia</taxon>
        <taxon>Lachnospirales</taxon>
        <taxon>Lachnospiraceae</taxon>
        <taxon>Anaerostipes</taxon>
    </lineage>
</organism>
<keyword evidence="1" id="KW-0175">Coiled coil</keyword>
<keyword evidence="2" id="KW-1133">Transmembrane helix</keyword>
<keyword evidence="3" id="KW-0732">Signal</keyword>
<sequence length="571" mass="67135">MKKRTRRKYKLFFMALFMCAAFSLLRSNVFAAETYPFEEYYDPEEDEWANEERVNMDGELEFTVPDMKVKTMDLIVYGSGNPKLQKIRNSENKSVDYKEKHSDDTSYTYYTVSDVSKGDWDLKVSSSDMESTKVYLIYHSTITARYTIEKELKDPDSGNYQALIRLYQTKDQVLKLTNRKVNYLIDDYSLMSETTKDAKFNCYLGEPGLTEDDMKFLKDKYSFHIIMTAKNGTIVLADAKQADNSEFKDIKGEYNPSWWARFRAKPKEEQRNSILMAVVLGTIFISAVVFLRKTHYLKKRKEKMKSIRENRFQTTVVRAKKAEKNFVRFEQIRKEAEKLLEELEPYVFLVEGSITKEERDGIENMLQEDFKDALKRCSDNAVSMKDRWTDIRQEGRRISEDEEKKLMDKIAARESMISSNTDELERYKKKLEEIKKEIDIYQERRMYHEIHVFVQSGDYQYFGVMTDRSLGLPRKKGIQNLNLLNLKEDGSKRKISFGDFDLHGLAVGIAQTSDQEEQEIVLISNKKLCCDAVDMEEKIRESVLGPYQYTDIEGLKLYVEDEKETMFWISK</sequence>
<proteinExistence type="predicted"/>
<evidence type="ECO:0000256" key="1">
    <source>
        <dbReference type="SAM" id="Coils"/>
    </source>
</evidence>
<dbReference type="AlphaFoldDB" id="A0A9D1WT44"/>
<protein>
    <submittedName>
        <fullName evidence="4">Uncharacterized protein</fullName>
    </submittedName>
</protein>
<comment type="caution">
    <text evidence="4">The sequence shown here is derived from an EMBL/GenBank/DDBJ whole genome shotgun (WGS) entry which is preliminary data.</text>
</comment>
<evidence type="ECO:0000313" key="5">
    <source>
        <dbReference type="Proteomes" id="UP000886721"/>
    </source>
</evidence>
<keyword evidence="2" id="KW-0472">Membrane</keyword>
<evidence type="ECO:0000256" key="3">
    <source>
        <dbReference type="SAM" id="SignalP"/>
    </source>
</evidence>
<evidence type="ECO:0000256" key="2">
    <source>
        <dbReference type="SAM" id="Phobius"/>
    </source>
</evidence>
<reference evidence="4" key="1">
    <citation type="journal article" date="2021" name="PeerJ">
        <title>Extensive microbial diversity within the chicken gut microbiome revealed by metagenomics and culture.</title>
        <authorList>
            <person name="Gilroy R."/>
            <person name="Ravi A."/>
            <person name="Getino M."/>
            <person name="Pursley I."/>
            <person name="Horton D.L."/>
            <person name="Alikhan N.F."/>
            <person name="Baker D."/>
            <person name="Gharbi K."/>
            <person name="Hall N."/>
            <person name="Watson M."/>
            <person name="Adriaenssens E.M."/>
            <person name="Foster-Nyarko E."/>
            <person name="Jarju S."/>
            <person name="Secka A."/>
            <person name="Antonio M."/>
            <person name="Oren A."/>
            <person name="Chaudhuri R.R."/>
            <person name="La Ragione R."/>
            <person name="Hildebrand F."/>
            <person name="Pallen M.J."/>
        </authorList>
    </citation>
    <scope>NUCLEOTIDE SEQUENCE</scope>
    <source>
        <strain evidence="4">CHK191-13928</strain>
    </source>
</reference>
<accession>A0A9D1WT44</accession>